<gene>
    <name evidence="8" type="ORF">EZH22_29630</name>
</gene>
<feature type="binding site" evidence="5">
    <location>
        <begin position="267"/>
        <end position="273"/>
    </location>
    <ligand>
        <name>FAD</name>
        <dbReference type="ChEBI" id="CHEBI:57692"/>
    </ligand>
</feature>
<evidence type="ECO:0000259" key="7">
    <source>
        <dbReference type="PROSITE" id="PS51387"/>
    </source>
</evidence>
<dbReference type="EMBL" id="CP063363">
    <property type="protein sequence ID" value="QRG10028.1"/>
    <property type="molecule type" value="Genomic_DNA"/>
</dbReference>
<dbReference type="InterPro" id="IPR016169">
    <property type="entry name" value="FAD-bd_PCMH_sub2"/>
</dbReference>
<evidence type="ECO:0000256" key="5">
    <source>
        <dbReference type="PIRSR" id="PIRSR625650-3"/>
    </source>
</evidence>
<evidence type="ECO:0000256" key="1">
    <source>
        <dbReference type="ARBA" id="ARBA00008000"/>
    </source>
</evidence>
<comment type="cofactor">
    <cofactor evidence="5">
        <name>FAD</name>
        <dbReference type="ChEBI" id="CHEBI:57692"/>
    </cofactor>
</comment>
<evidence type="ECO:0000256" key="3">
    <source>
        <dbReference type="ARBA" id="ARBA00022827"/>
    </source>
</evidence>
<dbReference type="InterPro" id="IPR004113">
    <property type="entry name" value="FAD-bd_oxidored_4_C"/>
</dbReference>
<feature type="binding site" evidence="5">
    <location>
        <begin position="133"/>
        <end position="139"/>
    </location>
    <ligand>
        <name>FAD</name>
        <dbReference type="ChEBI" id="CHEBI:57692"/>
    </ligand>
</feature>
<dbReference type="Pfam" id="PF02913">
    <property type="entry name" value="FAD-oxidase_C"/>
    <property type="match status" value="1"/>
</dbReference>
<dbReference type="Pfam" id="PF01565">
    <property type="entry name" value="FAD_binding_4"/>
    <property type="match status" value="1"/>
</dbReference>
<dbReference type="InterPro" id="IPR025650">
    <property type="entry name" value="Alkyl-DHAP_Synthase"/>
</dbReference>
<proteinExistence type="inferred from homology"/>
<dbReference type="InterPro" id="IPR036318">
    <property type="entry name" value="FAD-bd_PCMH-like_sf"/>
</dbReference>
<dbReference type="PANTHER" id="PTHR46568:SF1">
    <property type="entry name" value="ALKYLDIHYDROXYACETONEPHOSPHATE SYNTHASE, PEROXISOMAL"/>
    <property type="match status" value="1"/>
</dbReference>
<evidence type="ECO:0000313" key="9">
    <source>
        <dbReference type="Proteomes" id="UP000596427"/>
    </source>
</evidence>
<dbReference type="InterPro" id="IPR006094">
    <property type="entry name" value="Oxid_FAD_bind_N"/>
</dbReference>
<reference evidence="8 9" key="1">
    <citation type="submission" date="2020-10" db="EMBL/GenBank/DDBJ databases">
        <title>Degradation of 1,4-Dioxane by Xanthobacter sp. YN2, via a Novel Group-2 Soluble Di-Iron Monooxygenase.</title>
        <authorList>
            <person name="Ma F."/>
            <person name="Wang Y."/>
            <person name="Yang J."/>
            <person name="Guo H."/>
            <person name="Su D."/>
            <person name="Yu L."/>
        </authorList>
    </citation>
    <scope>NUCLEOTIDE SEQUENCE [LARGE SCALE GENOMIC DNA]</scope>
    <source>
        <strain evidence="8 9">YN2</strain>
        <plasmid evidence="8 9">unnamed1</plasmid>
    </source>
</reference>
<protein>
    <submittedName>
        <fullName evidence="8">FAD-binding oxidoreductase</fullName>
    </submittedName>
</protein>
<evidence type="ECO:0000256" key="6">
    <source>
        <dbReference type="PIRSR" id="PIRSR625650-4"/>
    </source>
</evidence>
<sequence>MARQKSGYYGKRRKFWTWGYEGEDNSNEEINVMRERVEQRLGIKDIKILTDPTLDEIELHPSRIKIPQSLEAFCTTDKWDRVAHTYGKGFKDLTLVYRREFSRAPDVVAYPQDEADVAAVFDWCGENGYACIPFGGGSSVTGGFWGPDRDAFPGVVVVDLGNLNKILEIDPVSRAARIQGGILGPALEEQLKPHGLTLRHIPQSWEFSSLGGWIATRSAGHYATHLTHIDEMVESLRVVTPTGTLENRRLPGSGAGPDPNRIFIGSEGTLGIITEAWMRLQGRVKFRANAAISFKSFYEGAKAVRQITQAALFPANCRYLDELDAKFYGAGDGTESVLLLGFESADHPVDAWLDRGIEICQDFGGTVKQRAGTSDNALETSRSGAQGNWRHQFRYLPRLMHTRAAMGIVSFTFETAYTWDKFEALDTEIMRRIREVQKKELGGGIICRRFSFLYPDGPAPYYSIMAPSTHANSLEAYTLLHDVASNALMELGGTCTHHHAVGKTFREFYDMEADPTFKRVLGAVKTELDPNWMLNPGLLLDRPKGAKAPPLKIVG</sequence>
<dbReference type="SUPFAM" id="SSF55103">
    <property type="entry name" value="FAD-linked oxidases, C-terminal domain"/>
    <property type="match status" value="1"/>
</dbReference>
<evidence type="ECO:0000256" key="4">
    <source>
        <dbReference type="PIRSR" id="PIRSR625650-1"/>
    </source>
</evidence>
<dbReference type="InterPro" id="IPR016164">
    <property type="entry name" value="FAD-linked_Oxase-like_C"/>
</dbReference>
<dbReference type="AlphaFoldDB" id="A0A974SMQ1"/>
<dbReference type="Gene3D" id="3.30.465.10">
    <property type="match status" value="1"/>
</dbReference>
<dbReference type="RefSeq" id="WP_137113698.1">
    <property type="nucleotide sequence ID" value="NZ_CP063363.1"/>
</dbReference>
<dbReference type="Gene3D" id="3.30.300.330">
    <property type="match status" value="1"/>
</dbReference>
<dbReference type="SUPFAM" id="SSF56176">
    <property type="entry name" value="FAD-binding/transporter-associated domain-like"/>
    <property type="match status" value="1"/>
</dbReference>
<organism evidence="8 9">
    <name type="scientific">Xanthobacter dioxanivorans</name>
    <dbReference type="NCBI Taxonomy" id="2528964"/>
    <lineage>
        <taxon>Bacteria</taxon>
        <taxon>Pseudomonadati</taxon>
        <taxon>Pseudomonadota</taxon>
        <taxon>Alphaproteobacteria</taxon>
        <taxon>Hyphomicrobiales</taxon>
        <taxon>Xanthobacteraceae</taxon>
        <taxon>Xanthobacter</taxon>
    </lineage>
</organism>
<evidence type="ECO:0000313" key="8">
    <source>
        <dbReference type="EMBL" id="QRG10028.1"/>
    </source>
</evidence>
<dbReference type="PROSITE" id="PS51387">
    <property type="entry name" value="FAD_PCMH"/>
    <property type="match status" value="1"/>
</dbReference>
<dbReference type="GO" id="GO:0008609">
    <property type="term" value="F:alkylglycerone-phosphate synthase activity"/>
    <property type="evidence" value="ECO:0007669"/>
    <property type="project" value="InterPro"/>
</dbReference>
<keyword evidence="3 5" id="KW-0274">FAD</keyword>
<geneLocation type="plasmid" evidence="8 9">
    <name>unnamed1</name>
</geneLocation>
<feature type="active site" description="Proton donor/acceptor" evidence="4">
    <location>
        <position position="461"/>
    </location>
</feature>
<keyword evidence="9" id="KW-1185">Reference proteome</keyword>
<comment type="similarity">
    <text evidence="1">Belongs to the FAD-binding oxidoreductase/transferase type 4 family.</text>
</comment>
<keyword evidence="8" id="KW-0614">Plasmid</keyword>
<feature type="domain" description="FAD-binding PCMH-type" evidence="7">
    <location>
        <begin position="101"/>
        <end position="283"/>
    </location>
</feature>
<dbReference type="PANTHER" id="PTHR46568">
    <property type="entry name" value="ALKYLDIHYDROXYACETONEPHOSPHATE SYNTHASE, PEROXISOMAL"/>
    <property type="match status" value="1"/>
</dbReference>
<feature type="site" description="Important for enzyme activity" evidence="6">
    <location>
        <position position="318"/>
    </location>
</feature>
<dbReference type="InterPro" id="IPR016166">
    <property type="entry name" value="FAD-bd_PCMH"/>
</dbReference>
<dbReference type="Proteomes" id="UP000596427">
    <property type="component" value="Plasmid unnamed1"/>
</dbReference>
<keyword evidence="2" id="KW-0285">Flavoprotein</keyword>
<name>A0A974SMQ1_9HYPH</name>
<dbReference type="KEGG" id="xdi:EZH22_29630"/>
<accession>A0A974SMQ1</accession>
<evidence type="ECO:0000256" key="2">
    <source>
        <dbReference type="ARBA" id="ARBA00022630"/>
    </source>
</evidence>
<dbReference type="GO" id="GO:0008610">
    <property type="term" value="P:lipid biosynthetic process"/>
    <property type="evidence" value="ECO:0007669"/>
    <property type="project" value="InterPro"/>
</dbReference>
<dbReference type="GO" id="GO:0071949">
    <property type="term" value="F:FAD binding"/>
    <property type="evidence" value="ECO:0007669"/>
    <property type="project" value="InterPro"/>
</dbReference>